<name>A0A481Z185_9VIRU</name>
<accession>A0A481Z185</accession>
<dbReference type="EMBL" id="MK500426">
    <property type="protein sequence ID" value="QBK89486.1"/>
    <property type="molecule type" value="Genomic_DNA"/>
</dbReference>
<feature type="region of interest" description="Disordered" evidence="1">
    <location>
        <begin position="315"/>
        <end position="345"/>
    </location>
</feature>
<organism evidence="2">
    <name type="scientific">Mimivirus LCMiAC02</name>
    <dbReference type="NCBI Taxonomy" id="2506609"/>
    <lineage>
        <taxon>Viruses</taxon>
        <taxon>Varidnaviria</taxon>
        <taxon>Bamfordvirae</taxon>
        <taxon>Nucleocytoviricota</taxon>
        <taxon>Megaviricetes</taxon>
        <taxon>Imitervirales</taxon>
        <taxon>Mimiviridae</taxon>
        <taxon>Klosneuvirinae</taxon>
    </lineage>
</organism>
<gene>
    <name evidence="2" type="ORF">LCMiAC02_05810</name>
</gene>
<proteinExistence type="predicted"/>
<protein>
    <submittedName>
        <fullName evidence="2">Uncharacterized protein</fullName>
    </submittedName>
</protein>
<evidence type="ECO:0000313" key="2">
    <source>
        <dbReference type="EMBL" id="QBK89486.1"/>
    </source>
</evidence>
<feature type="compositionally biased region" description="Low complexity" evidence="1">
    <location>
        <begin position="318"/>
        <end position="331"/>
    </location>
</feature>
<evidence type="ECO:0000256" key="1">
    <source>
        <dbReference type="SAM" id="MobiDB-lite"/>
    </source>
</evidence>
<feature type="compositionally biased region" description="Acidic residues" evidence="1">
    <location>
        <begin position="332"/>
        <end position="345"/>
    </location>
</feature>
<sequence length="345" mass="40317">MHDMYKNYIDNLGVNHSKYISSHAKYDISSNDIIFMYLKNYKKSGFIGILTVTNKSILNKKNIKIFRDNNLNKYIIKLSQIYLINNPRITISKIFDCIKQDNKSIRSFSKKHICVDNIKKLCYNGEKLLKNIYKLTSEDNNNKYIKKLTRNPRKNVIIVDDIITKKHKKKHKKNNKTKRKKVHKKEHKILNDYMGQIPIMMVPCKNFKLPSHNKKKYFIKHFKTCNKCDKTDNNDISVLTIFDDAHFDFVDVDDPYDIDIDIALQTYDESIGYIPLNINKFPYIRIFEINNDHEIYNNCILISWILKEINYGDHDSDGPSGSDDSDVLSSSDDSDDSDGLSGSDD</sequence>
<reference evidence="2" key="1">
    <citation type="journal article" date="2019" name="MBio">
        <title>Virus Genomes from Deep Sea Sediments Expand the Ocean Megavirome and Support Independent Origins of Viral Gigantism.</title>
        <authorList>
            <person name="Backstrom D."/>
            <person name="Yutin N."/>
            <person name="Jorgensen S.L."/>
            <person name="Dharamshi J."/>
            <person name="Homa F."/>
            <person name="Zaremba-Niedwiedzka K."/>
            <person name="Spang A."/>
            <person name="Wolf Y.I."/>
            <person name="Koonin E.V."/>
            <person name="Ettema T.J."/>
        </authorList>
    </citation>
    <scope>NUCLEOTIDE SEQUENCE</scope>
</reference>